<accession>A0ABQ3GWE4</accession>
<name>A0ABQ3GWE4_9NEIS</name>
<comment type="caution">
    <text evidence="1">The sequence shown here is derived from an EMBL/GenBank/DDBJ whole genome shotgun (WGS) entry which is preliminary data.</text>
</comment>
<sequence length="135" mass="15129">MASIEFTGIRDDQTLAMAAVFNLIAEGKLKGTIDEVALKEVLGELYNTKFIHTKVESDYWLERWKFNPNVEAPWDFGSWVDAFINADIELRELKFIDHSSGKITLLQLACPSGGIDATEEIVRIFGGRITANHAI</sequence>
<organism evidence="1 2">
    <name type="scientific">Jeongeupia chitinilytica</name>
    <dbReference type="NCBI Taxonomy" id="1041641"/>
    <lineage>
        <taxon>Bacteria</taxon>
        <taxon>Pseudomonadati</taxon>
        <taxon>Pseudomonadota</taxon>
        <taxon>Betaproteobacteria</taxon>
        <taxon>Neisseriales</taxon>
        <taxon>Chitinibacteraceae</taxon>
        <taxon>Jeongeupia</taxon>
    </lineage>
</organism>
<evidence type="ECO:0000313" key="1">
    <source>
        <dbReference type="EMBL" id="GHD58443.1"/>
    </source>
</evidence>
<evidence type="ECO:0000313" key="2">
    <source>
        <dbReference type="Proteomes" id="UP000604737"/>
    </source>
</evidence>
<proteinExistence type="predicted"/>
<protein>
    <submittedName>
        <fullName evidence="1">Uncharacterized protein</fullName>
    </submittedName>
</protein>
<dbReference type="Proteomes" id="UP000604737">
    <property type="component" value="Unassembled WGS sequence"/>
</dbReference>
<dbReference type="RefSeq" id="WP_189458901.1">
    <property type="nucleotide sequence ID" value="NZ_BMYO01000002.1"/>
</dbReference>
<dbReference type="EMBL" id="BMYO01000002">
    <property type="protein sequence ID" value="GHD58443.1"/>
    <property type="molecule type" value="Genomic_DNA"/>
</dbReference>
<reference evidence="2" key="1">
    <citation type="journal article" date="2019" name="Int. J. Syst. Evol. Microbiol.">
        <title>The Global Catalogue of Microorganisms (GCM) 10K type strain sequencing project: providing services to taxonomists for standard genome sequencing and annotation.</title>
        <authorList>
            <consortium name="The Broad Institute Genomics Platform"/>
            <consortium name="The Broad Institute Genome Sequencing Center for Infectious Disease"/>
            <person name="Wu L."/>
            <person name="Ma J."/>
        </authorList>
    </citation>
    <scope>NUCLEOTIDE SEQUENCE [LARGE SCALE GENOMIC DNA]</scope>
    <source>
        <strain evidence="2">KCTC 23701</strain>
    </source>
</reference>
<gene>
    <name evidence="1" type="ORF">GCM10007350_08320</name>
</gene>
<keyword evidence="2" id="KW-1185">Reference proteome</keyword>